<dbReference type="KEGG" id="ttz:FHG85_09485"/>
<dbReference type="Gene3D" id="2.60.120.260">
    <property type="entry name" value="Galactose-binding domain-like"/>
    <property type="match status" value="2"/>
</dbReference>
<protein>
    <submittedName>
        <fullName evidence="3">T9SS type A sorting domain-containing protein</fullName>
    </submittedName>
</protein>
<dbReference type="InterPro" id="IPR013320">
    <property type="entry name" value="ConA-like_dom_sf"/>
</dbReference>
<feature type="chain" id="PRO_5029736729" evidence="1">
    <location>
        <begin position="23"/>
        <end position="2345"/>
    </location>
</feature>
<dbReference type="GO" id="GO:0004553">
    <property type="term" value="F:hydrolase activity, hydrolyzing O-glycosyl compounds"/>
    <property type="evidence" value="ECO:0007669"/>
    <property type="project" value="UniProtKB-ARBA"/>
</dbReference>
<feature type="domain" description="MAM" evidence="2">
    <location>
        <begin position="26"/>
        <end position="198"/>
    </location>
</feature>
<organism evidence="3 4">
    <name type="scientific">Tenuifilum thalassicum</name>
    <dbReference type="NCBI Taxonomy" id="2590900"/>
    <lineage>
        <taxon>Bacteria</taxon>
        <taxon>Pseudomonadati</taxon>
        <taxon>Bacteroidota</taxon>
        <taxon>Bacteroidia</taxon>
        <taxon>Bacteroidales</taxon>
        <taxon>Tenuifilaceae</taxon>
        <taxon>Tenuifilum</taxon>
    </lineage>
</organism>
<gene>
    <name evidence="3" type="ORF">FHG85_09485</name>
</gene>
<dbReference type="GO" id="GO:0016020">
    <property type="term" value="C:membrane"/>
    <property type="evidence" value="ECO:0007669"/>
    <property type="project" value="InterPro"/>
</dbReference>
<sequence>MKTIKTVLFLVLNFLFYVNTNAQVFLNEGFENGTKPTGWTEEYVSGTEPWRYRNGGHSPNDNNWTVPADQEDITRNPPSAHSGTYNAIFFKQSTNQERSKLITKPLNIEGTIQPELSFWLCQVPWTFSGNTNWDYLRVYYKSNLADDWTLLAEFLDPISDWTQFKINLPNPSSTYYIAFEGQTNWGFGTCIDDVVVEEKGFQERYVSELTVTHPDFTFIPSGSKNEPILRLGFKVFGNTGNATLNTIVVKSKNTNDSDIKSNGIKLYYTPTTLLDTLTPLSTPQSFVNGTATFNNINFNLPNGQSYVWVTYDINSDAVHGNKADAMLDAYSIQVSDSLYPKQNEDPLGSRTIYETIYRNDFDGANTWGLSGEFEVGQPQGLGGALGYPDPTAAFSGTNVLGTDLSGLGTALGDYENSISESASYNAVSPAIDALFYKDLQVTYRRYLNVEVWDKVKLDASKDNGSTWNNIWYNNNYFTDNTWQRTSHSVSSGIARSNQLKFKFSLGPTDNFGTYSGWNIDDFVVTGDYITKDVGVVEWVYPLSGCGHSGADSVIVRVANLGAEPSPASIPVQYSFNNGSTWTTNYLNQSIAPGDTVEFTFSTKVDLTAPGIKQVKARTRLNGDEDASNDGISAQIYIVPTYTLPYSQDFETNDGYWRSYGNPIWKWGTPAKTDLSGGSKAWVTGLTDSYGNLLTGESDTIFYEDFETDNGWTFTGEFERNQIVMQWDTLPTYTYSGLYCIGTDLSRQGVNPGMYEPNSTWYAQSPAINVSGYSNLTLYFWRWHNVAKGDTALVQASSNGTSWETLFTSKGDSIFHEYWDVDTVPIPDSLANFGTIHIRFVLKSNGDATVKEGINFDDVWIEGKQFNSDAAWLASPCFDFSGVTNPIIDLSIFNRTEPEVDGSTLYYSTDNGQSWQHVENITPRDEYFNWYSDSLVSALGVDGWNGLGSSWERSRHELPAAIAGQSNVIFAIGFKADKANNNYGGTAIDNFKLYEAPFDVGVESILNPATACDLSAAQPIDIRIRNYGIRDMQPNDTIIVRVEVAHSMVPDSHTDTIVLSSTLAAGSYLDHTFTKTFNMSVSGDYTITAFTNIESEPTFYSSPANDTATAIVTVQKPFIELGADIWTLQPNTVVLDATSSDPLVTYKWFKDPDYTTPVGTNPTYSVTDANGGKYVVELTNTIPCSTTDTITVHRLIRDVGITAFESPVSSCELSNKTPFKVYVKNFGTDTLSAGDNIDLHYIFNGNPQVDTIWAVDTTILPGDSVIFAFNDSLDMQALGSYPLRAWATINLDEDAGNDELNTTINVWGYPTFSLKGEMGLPKDTVKVTNTFYTLDAGASWSAYYWHNDGSTNQTYDQTETGWGIVTVYDANSCPATDSLFVDLRFSDVSVDSVISPQTSCEIPGMVYPKIIIRNAGTDTITTGTIINLSYKLNSTTIETTTLTTTSNWYPDSTLVIIFSNGVDISAANTYNFEFEATTASDNKPENNILPHTVIVYGFPSLELGDSVFTRNTSYQLDAGPGRDSYLWSTTETTQQITVNQSNWYKVTVTENGSCSSNDSVFVTFLKHDYSISEIVNPVTSCAVQAPQKVSVKFKNVSNDTLKSGQTITIGYQIDTLFFEEKQYTLIADLKPNQFETFTFSEALDLSKPDTLDILAYIIYPADINSSNDTIYSSFIIKESPVVDLGPDRTDRTGSVTLDGGEGIGYTYLWNDSSTGRTLEVNTTGTYYVTTTAPNGCQDQDTVNLTILKPDYRVSAIISPNDACMLSPNETIQVEIENVGTDTLLTGQSLFVSYEVDGQLEQTETVTMTSNFTPGSKIIHNFTKTFDFTSPAAYTLKAYTTYNDDTDPFNNSITKTLTVWGLPSIDLGKDTAICEGSSITLDAGSGYSSYLWNTSATSQTIDVSTAGLYWAEVSDTHGCINRDTINISINNLPSVTHQPLDAVCQNEPEFTLTGGNPSGGVYSGPGTNVTTFIASNAGEGTHTLTYTYTDANGCSNSTNVDITVNPTPVVDLGENRATTEPITLDAGSGFVSYLWQDNSTNQTFTVTETGLYSVTVTDNNGCQGYDEVYITYNESVDIVISSLVSPTDKCYDTQTEQVTVELENRGTKTFTSGEKIGVNYFIGAASPVSEELTLSSNFAQNDKIQYTFSNPITLSTGQFSFTCFTTFASENGDSTVFTINVWDLPDVELGADTIRTSLPYELSSNVSGVSYLWSTGATSPTITIPSGGWGEYWITITDSHGCTDSDTVTIWWPVSVGTISDLPFNISIYPNPVKDQLNIAVDGEKISSYTVELISPAGMTIEKSNINQTNRFALKYDVAKLQPGLYFIRISNSTGESAIYKIIVGNK</sequence>
<dbReference type="Pfam" id="PF18962">
    <property type="entry name" value="Por_Secre_tail"/>
    <property type="match status" value="1"/>
</dbReference>
<dbReference type="InterPro" id="IPR026444">
    <property type="entry name" value="Secre_tail"/>
</dbReference>
<dbReference type="SUPFAM" id="SSF49899">
    <property type="entry name" value="Concanavalin A-like lectins/glucanases"/>
    <property type="match status" value="1"/>
</dbReference>
<accession>A0A7D3XF45</accession>
<dbReference type="NCBIfam" id="TIGR04183">
    <property type="entry name" value="Por_Secre_tail"/>
    <property type="match status" value="1"/>
</dbReference>
<evidence type="ECO:0000256" key="1">
    <source>
        <dbReference type="SAM" id="SignalP"/>
    </source>
</evidence>
<keyword evidence="4" id="KW-1185">Reference proteome</keyword>
<evidence type="ECO:0000259" key="2">
    <source>
        <dbReference type="PROSITE" id="PS50060"/>
    </source>
</evidence>
<dbReference type="PROSITE" id="PS50060">
    <property type="entry name" value="MAM_2"/>
    <property type="match status" value="1"/>
</dbReference>
<evidence type="ECO:0000313" key="3">
    <source>
        <dbReference type="EMBL" id="QKG80487.1"/>
    </source>
</evidence>
<name>A0A7D3XF45_9BACT</name>
<evidence type="ECO:0000313" key="4">
    <source>
        <dbReference type="Proteomes" id="UP000500961"/>
    </source>
</evidence>
<feature type="signal peptide" evidence="1">
    <location>
        <begin position="1"/>
        <end position="22"/>
    </location>
</feature>
<dbReference type="Proteomes" id="UP000500961">
    <property type="component" value="Chromosome"/>
</dbReference>
<dbReference type="RefSeq" id="WP_173075248.1">
    <property type="nucleotide sequence ID" value="NZ_CP041345.1"/>
</dbReference>
<reference evidence="3 4" key="1">
    <citation type="submission" date="2019-07" db="EMBL/GenBank/DDBJ databases">
        <title>Thalassofilum flectens gen. nov., sp. nov., a novel moderate thermophilic anaerobe from a shallow sea hot spring in Kunashir Island (Russia), representing a new family in the order Bacteroidales, and proposal of Thalassofilacea fam. nov.</title>
        <authorList>
            <person name="Kochetkova T.V."/>
            <person name="Podosokorskaya O.A."/>
            <person name="Novikov A."/>
            <person name="Elcheninov A.G."/>
            <person name="Toshchakov S.V."/>
            <person name="Kublanov I.V."/>
        </authorList>
    </citation>
    <scope>NUCLEOTIDE SEQUENCE [LARGE SCALE GENOMIC DNA]</scope>
    <source>
        <strain evidence="3 4">38-H</strain>
    </source>
</reference>
<dbReference type="EMBL" id="CP041345">
    <property type="protein sequence ID" value="QKG80487.1"/>
    <property type="molecule type" value="Genomic_DNA"/>
</dbReference>
<keyword evidence="1" id="KW-0732">Signal</keyword>
<dbReference type="GO" id="GO:0005975">
    <property type="term" value="P:carbohydrate metabolic process"/>
    <property type="evidence" value="ECO:0007669"/>
    <property type="project" value="UniProtKB-ARBA"/>
</dbReference>
<dbReference type="InterPro" id="IPR000998">
    <property type="entry name" value="MAM_dom"/>
</dbReference>
<proteinExistence type="predicted"/>